<name>F2AMV9_RHOBT</name>
<dbReference type="AlphaFoldDB" id="F2AMV9"/>
<sequence length="41" mass="4416">MHEACQEPAVVAEVIDREIAQSVRHLASPLATTANQPCCLL</sequence>
<organism evidence="1 2">
    <name type="scientific">Rhodopirellula baltica WH47</name>
    <dbReference type="NCBI Taxonomy" id="991778"/>
    <lineage>
        <taxon>Bacteria</taxon>
        <taxon>Pseudomonadati</taxon>
        <taxon>Planctomycetota</taxon>
        <taxon>Planctomycetia</taxon>
        <taxon>Pirellulales</taxon>
        <taxon>Pirellulaceae</taxon>
        <taxon>Rhodopirellula</taxon>
    </lineage>
</organism>
<dbReference type="EMBL" id="AFAR01000056">
    <property type="protein sequence ID" value="EGF29076.1"/>
    <property type="molecule type" value="Genomic_DNA"/>
</dbReference>
<evidence type="ECO:0000313" key="2">
    <source>
        <dbReference type="Proteomes" id="UP000006222"/>
    </source>
</evidence>
<gene>
    <name evidence="1" type="ORF">RBWH47_02591</name>
</gene>
<comment type="caution">
    <text evidence="1">The sequence shown here is derived from an EMBL/GenBank/DDBJ whole genome shotgun (WGS) entry which is preliminary data.</text>
</comment>
<proteinExistence type="predicted"/>
<reference evidence="1 2" key="1">
    <citation type="journal article" date="2013" name="Mar. Genomics">
        <title>Expression of sulfatases in Rhodopirellula baltica and the diversity of sulfatases in the genus Rhodopirellula.</title>
        <authorList>
            <person name="Wegner C.E."/>
            <person name="Richter-Heitmann T."/>
            <person name="Klindworth A."/>
            <person name="Klockow C."/>
            <person name="Richter M."/>
            <person name="Achstetter T."/>
            <person name="Glockner F.O."/>
            <person name="Harder J."/>
        </authorList>
    </citation>
    <scope>NUCLEOTIDE SEQUENCE [LARGE SCALE GENOMIC DNA]</scope>
    <source>
        <strain evidence="1 2">WH47</strain>
    </source>
</reference>
<dbReference type="Proteomes" id="UP000006222">
    <property type="component" value="Unassembled WGS sequence"/>
</dbReference>
<evidence type="ECO:0000313" key="1">
    <source>
        <dbReference type="EMBL" id="EGF29076.1"/>
    </source>
</evidence>
<accession>F2AMV9</accession>
<protein>
    <submittedName>
        <fullName evidence="1">Uncharacterized protein</fullName>
    </submittedName>
</protein>